<feature type="region of interest" description="Disordered" evidence="9">
    <location>
        <begin position="91"/>
        <end position="110"/>
    </location>
</feature>
<dbReference type="InterPro" id="IPR020479">
    <property type="entry name" value="HD_metazoa"/>
</dbReference>
<name>A0A1J1HQ86_9DIPT</name>
<feature type="compositionally biased region" description="Acidic residues" evidence="9">
    <location>
        <begin position="131"/>
        <end position="140"/>
    </location>
</feature>
<dbReference type="GO" id="GO:0048598">
    <property type="term" value="P:embryonic morphogenesis"/>
    <property type="evidence" value="ECO:0007669"/>
    <property type="project" value="TreeGrafter"/>
</dbReference>
<keyword evidence="5 7" id="KW-0539">Nucleus</keyword>
<evidence type="ECO:0000313" key="11">
    <source>
        <dbReference type="EMBL" id="CRK90224.1"/>
    </source>
</evidence>
<evidence type="ECO:0000256" key="7">
    <source>
        <dbReference type="PROSITE-ProRule" id="PRU00108"/>
    </source>
</evidence>
<evidence type="ECO:0000313" key="12">
    <source>
        <dbReference type="Proteomes" id="UP000183832"/>
    </source>
</evidence>
<evidence type="ECO:0000256" key="5">
    <source>
        <dbReference type="ARBA" id="ARBA00023242"/>
    </source>
</evidence>
<evidence type="ECO:0000256" key="3">
    <source>
        <dbReference type="ARBA" id="ARBA00023125"/>
    </source>
</evidence>
<dbReference type="OrthoDB" id="6159439at2759"/>
<evidence type="ECO:0000256" key="4">
    <source>
        <dbReference type="ARBA" id="ARBA00023155"/>
    </source>
</evidence>
<dbReference type="SMART" id="SM00389">
    <property type="entry name" value="HOX"/>
    <property type="match status" value="1"/>
</dbReference>
<dbReference type="Pfam" id="PF00046">
    <property type="entry name" value="Homeodomain"/>
    <property type="match status" value="1"/>
</dbReference>
<reference evidence="11 12" key="1">
    <citation type="submission" date="2015-04" db="EMBL/GenBank/DDBJ databases">
        <authorList>
            <person name="Syromyatnikov M.Y."/>
            <person name="Popov V.N."/>
        </authorList>
    </citation>
    <scope>NUCLEOTIDE SEQUENCE [LARGE SCALE GENOMIC DNA]</scope>
</reference>
<feature type="region of interest" description="Disordered" evidence="9">
    <location>
        <begin position="149"/>
        <end position="168"/>
    </location>
</feature>
<evidence type="ECO:0000256" key="2">
    <source>
        <dbReference type="ARBA" id="ARBA00022473"/>
    </source>
</evidence>
<keyword evidence="2" id="KW-0217">Developmental protein</keyword>
<evidence type="ECO:0000256" key="9">
    <source>
        <dbReference type="SAM" id="MobiDB-lite"/>
    </source>
</evidence>
<dbReference type="InterPro" id="IPR050674">
    <property type="entry name" value="Msh_Homeobox_Regulators"/>
</dbReference>
<dbReference type="PANTHER" id="PTHR24338:SF0">
    <property type="entry name" value="MUSCLE SEGMENTATION HOMEOBOX"/>
    <property type="match status" value="1"/>
</dbReference>
<evidence type="ECO:0000259" key="10">
    <source>
        <dbReference type="PROSITE" id="PS50071"/>
    </source>
</evidence>
<dbReference type="Gene3D" id="1.10.10.60">
    <property type="entry name" value="Homeodomain-like"/>
    <property type="match status" value="1"/>
</dbReference>
<feature type="DNA-binding region" description="Homeobox" evidence="7">
    <location>
        <begin position="248"/>
        <end position="307"/>
    </location>
</feature>
<sequence length="345" mass="37561">MDSNIVKPHKMTVTPLRMVTMSSPTVTSVDSPPQIKTVTSRISNFSVASLLADTRSKTPPPSRIIANHIALSNNNNNNEICLTPKNLSISQASSCSPNSQNNDSSNSIKCHNDSELLDQRSHTPHSSIASDDYDDSIHDEDDEDVDIEDVNSENSTNSPQKSSSSIGLLPSQSLVGGAVPIRPTPFSALAAAAAAWGGMSNGVGGWPGRQLPPFGPPGLFPGQGFPNHMNGDNEPPRLKCNLRKHKPNRKPRTPFTTQQLLSLEKKFREKQYLSIAERAEFSSSLRLTETQVKIWFQNRRAKAKRLQEAELEKIKMAALGRAGPGAAQLYMGYFHPSLMGGMHLG</sequence>
<dbReference type="InterPro" id="IPR017970">
    <property type="entry name" value="Homeobox_CS"/>
</dbReference>
<dbReference type="CDD" id="cd00086">
    <property type="entry name" value="homeodomain"/>
    <property type="match status" value="1"/>
</dbReference>
<feature type="region of interest" description="Disordered" evidence="9">
    <location>
        <begin position="118"/>
        <end position="140"/>
    </location>
</feature>
<dbReference type="STRING" id="568069.A0A1J1HQ86"/>
<dbReference type="InterPro" id="IPR009057">
    <property type="entry name" value="Homeodomain-like_sf"/>
</dbReference>
<protein>
    <submittedName>
        <fullName evidence="11">CLUMA_CG003937, isoform A</fullName>
    </submittedName>
</protein>
<dbReference type="AlphaFoldDB" id="A0A1J1HQ86"/>
<evidence type="ECO:0000256" key="8">
    <source>
        <dbReference type="RuleBase" id="RU000682"/>
    </source>
</evidence>
<evidence type="ECO:0000256" key="6">
    <source>
        <dbReference type="ARBA" id="ARBA00038425"/>
    </source>
</evidence>
<gene>
    <name evidence="11" type="ORF">CLUMA_CG003937</name>
</gene>
<dbReference type="PROSITE" id="PS00027">
    <property type="entry name" value="HOMEOBOX_1"/>
    <property type="match status" value="1"/>
</dbReference>
<dbReference type="GO" id="GO:0005634">
    <property type="term" value="C:nucleus"/>
    <property type="evidence" value="ECO:0007669"/>
    <property type="project" value="UniProtKB-SubCell"/>
</dbReference>
<proteinExistence type="inferred from homology"/>
<comment type="similarity">
    <text evidence="6">Belongs to the Msh homeobox family.</text>
</comment>
<feature type="domain" description="Homeobox" evidence="10">
    <location>
        <begin position="246"/>
        <end position="306"/>
    </location>
</feature>
<keyword evidence="3 7" id="KW-0238">DNA-binding</keyword>
<organism evidence="11 12">
    <name type="scientific">Clunio marinus</name>
    <dbReference type="NCBI Taxonomy" id="568069"/>
    <lineage>
        <taxon>Eukaryota</taxon>
        <taxon>Metazoa</taxon>
        <taxon>Ecdysozoa</taxon>
        <taxon>Arthropoda</taxon>
        <taxon>Hexapoda</taxon>
        <taxon>Insecta</taxon>
        <taxon>Pterygota</taxon>
        <taxon>Neoptera</taxon>
        <taxon>Endopterygota</taxon>
        <taxon>Diptera</taxon>
        <taxon>Nematocera</taxon>
        <taxon>Chironomoidea</taxon>
        <taxon>Chironomidae</taxon>
        <taxon>Clunio</taxon>
    </lineage>
</organism>
<dbReference type="PRINTS" id="PR00024">
    <property type="entry name" value="HOMEOBOX"/>
</dbReference>
<feature type="compositionally biased region" description="Low complexity" evidence="9">
    <location>
        <begin position="152"/>
        <end position="168"/>
    </location>
</feature>
<dbReference type="GO" id="GO:0000981">
    <property type="term" value="F:DNA-binding transcription factor activity, RNA polymerase II-specific"/>
    <property type="evidence" value="ECO:0007669"/>
    <property type="project" value="InterPro"/>
</dbReference>
<evidence type="ECO:0000256" key="1">
    <source>
        <dbReference type="ARBA" id="ARBA00004123"/>
    </source>
</evidence>
<dbReference type="GO" id="GO:0000977">
    <property type="term" value="F:RNA polymerase II transcription regulatory region sequence-specific DNA binding"/>
    <property type="evidence" value="ECO:0007669"/>
    <property type="project" value="TreeGrafter"/>
</dbReference>
<dbReference type="PANTHER" id="PTHR24338">
    <property type="entry name" value="HOMEOBOX PROTEIN MSX"/>
    <property type="match status" value="1"/>
</dbReference>
<feature type="compositionally biased region" description="Low complexity" evidence="9">
    <location>
        <begin position="93"/>
        <end position="107"/>
    </location>
</feature>
<dbReference type="InterPro" id="IPR001356">
    <property type="entry name" value="HD"/>
</dbReference>
<keyword evidence="12" id="KW-1185">Reference proteome</keyword>
<keyword evidence="4 7" id="KW-0371">Homeobox</keyword>
<dbReference type="SUPFAM" id="SSF46689">
    <property type="entry name" value="Homeodomain-like"/>
    <property type="match status" value="1"/>
</dbReference>
<accession>A0A1J1HQ86</accession>
<dbReference type="PROSITE" id="PS50071">
    <property type="entry name" value="HOMEOBOX_2"/>
    <property type="match status" value="1"/>
</dbReference>
<dbReference type="Proteomes" id="UP000183832">
    <property type="component" value="Unassembled WGS sequence"/>
</dbReference>
<comment type="subcellular location">
    <subcellularLocation>
        <location evidence="1 7 8">Nucleus</location>
    </subcellularLocation>
</comment>
<dbReference type="EMBL" id="CVRI01000017">
    <property type="protein sequence ID" value="CRK90224.1"/>
    <property type="molecule type" value="Genomic_DNA"/>
</dbReference>